<dbReference type="EMBL" id="SSNZ01000002">
    <property type="protein sequence ID" value="THF51836.1"/>
    <property type="molecule type" value="Genomic_DNA"/>
</dbReference>
<keyword evidence="2" id="KW-1185">Reference proteome</keyword>
<reference evidence="1 2" key="1">
    <citation type="submission" date="2019-04" db="EMBL/GenBank/DDBJ databases">
        <title>Flavobacterium sp. nov. isolated from construction timber.</title>
        <authorList>
            <person name="Lin S.-Y."/>
            <person name="Chang C.-T."/>
            <person name="Young C.-C."/>
        </authorList>
    </citation>
    <scope>NUCLEOTIDE SEQUENCE [LARGE SCALE GENOMIC DNA]</scope>
    <source>
        <strain evidence="1 2">CC-CTC003</strain>
    </source>
</reference>
<evidence type="ECO:0000313" key="2">
    <source>
        <dbReference type="Proteomes" id="UP000307507"/>
    </source>
</evidence>
<comment type="caution">
    <text evidence="1">The sequence shown here is derived from an EMBL/GenBank/DDBJ whole genome shotgun (WGS) entry which is preliminary data.</text>
</comment>
<accession>A0A4S4A0J9</accession>
<dbReference type="Pfam" id="PF11066">
    <property type="entry name" value="DUF2867"/>
    <property type="match status" value="1"/>
</dbReference>
<dbReference type="OrthoDB" id="7058586at2"/>
<proteinExistence type="predicted"/>
<name>A0A4S4A0J9_9FLAO</name>
<dbReference type="AlphaFoldDB" id="A0A4S4A0J9"/>
<dbReference type="InterPro" id="IPR021295">
    <property type="entry name" value="DUF2867"/>
</dbReference>
<sequence length="173" mass="20159">MKVIEVAYTPGEKVMSNLTRIDFSDTFATTNHVNSITEITQLIFGRSPKWIRALFAVRNFMVRFIGLKNNKPADYKVGFEIGHYIGFFRIFSITENEMLLGADDTHLNFRAVIANSQTPLYNIKVTTLVSYNNRKGRIYMQFIKPFHRMVVKNMVRQAYKKPMLKPIQKEKNL</sequence>
<evidence type="ECO:0000313" key="1">
    <source>
        <dbReference type="EMBL" id="THF51836.1"/>
    </source>
</evidence>
<dbReference type="RefSeq" id="WP_136402820.1">
    <property type="nucleotide sequence ID" value="NZ_SSNZ01000002.1"/>
</dbReference>
<gene>
    <name evidence="1" type="ORF">E6C50_08760</name>
</gene>
<protein>
    <submittedName>
        <fullName evidence="1">DUF2867 domain-containing protein</fullName>
    </submittedName>
</protein>
<dbReference type="Proteomes" id="UP000307507">
    <property type="component" value="Unassembled WGS sequence"/>
</dbReference>
<organism evidence="1 2">
    <name type="scientific">Flavobacterium supellecticarium</name>
    <dbReference type="NCBI Taxonomy" id="2565924"/>
    <lineage>
        <taxon>Bacteria</taxon>
        <taxon>Pseudomonadati</taxon>
        <taxon>Bacteroidota</taxon>
        <taxon>Flavobacteriia</taxon>
        <taxon>Flavobacteriales</taxon>
        <taxon>Flavobacteriaceae</taxon>
        <taxon>Flavobacterium</taxon>
    </lineage>
</organism>